<dbReference type="InterPro" id="IPR055936">
    <property type="entry name" value="DUF7514"/>
</dbReference>
<name>Q2HD89_CHAGB</name>
<proteinExistence type="predicted"/>
<feature type="compositionally biased region" description="Basic and acidic residues" evidence="1">
    <location>
        <begin position="482"/>
        <end position="560"/>
    </location>
</feature>
<feature type="compositionally biased region" description="Basic and acidic residues" evidence="1">
    <location>
        <begin position="648"/>
        <end position="659"/>
    </location>
</feature>
<dbReference type="EMBL" id="CH408029">
    <property type="protein sequence ID" value="EAQ93580.1"/>
    <property type="molecule type" value="Genomic_DNA"/>
</dbReference>
<dbReference type="STRING" id="306901.Q2HD89"/>
<organism evidence="3 4">
    <name type="scientific">Chaetomium globosum (strain ATCC 6205 / CBS 148.51 / DSM 1962 / NBRC 6347 / NRRL 1970)</name>
    <name type="common">Soil fungus</name>
    <dbReference type="NCBI Taxonomy" id="306901"/>
    <lineage>
        <taxon>Eukaryota</taxon>
        <taxon>Fungi</taxon>
        <taxon>Dikarya</taxon>
        <taxon>Ascomycota</taxon>
        <taxon>Pezizomycotina</taxon>
        <taxon>Sordariomycetes</taxon>
        <taxon>Sordariomycetidae</taxon>
        <taxon>Sordariales</taxon>
        <taxon>Chaetomiaceae</taxon>
        <taxon>Chaetomium</taxon>
    </lineage>
</organism>
<dbReference type="RefSeq" id="XP_001221036.1">
    <property type="nucleotide sequence ID" value="XM_001221035.1"/>
</dbReference>
<dbReference type="AlphaFoldDB" id="Q2HD89"/>
<feature type="compositionally biased region" description="Basic and acidic residues" evidence="1">
    <location>
        <begin position="257"/>
        <end position="271"/>
    </location>
</feature>
<feature type="compositionally biased region" description="Basic and acidic residues" evidence="1">
    <location>
        <begin position="193"/>
        <end position="218"/>
    </location>
</feature>
<sequence length="778" mass="89170">MATTSDETKKDGKAFYGYLFTKAKPIPAPTPVFDALLRAIALHITTELGDKSEAHLTPGKLAAFYKTAGHDWDSFFNDMPHTGISTVYQGLGCQHSLLPSVDDFAAPSVPALTTKGFVHWQTIQTLLGPQEQVPVLQFAAAHWALKHPDTGTPLPVDLPKEAFPSETDSETDRWYQECAQIARSKAVAEEQTDVPKEAPKPEAPKFDAPKPESADRKVPYTHVRMNSSTPRDYFASRPVNVAYVHIPSPRATPTGRSPERDRVRDRGERFVRRQATPAEEAAQRRRSFSDYPHSPQEARPVRVPRPAPERDAQRRRHSHPRHYSSSSDSDDASVSPRAAPRRVQRSNEPPPITVRRVYTGSSEDSPRVIRTTMAPPPIPPSHMHSPRPATSSRAPSREETKRRSALYDIKEKISNFISPSAEDPARARSVSGSRGRRDGPSGSARGSREDIIPNSRLSRSWSEIDTDDTDLEEERRRRSRRPSRETREPHREKDRDRERERDRDRDRAARDRERDRERDRDHGRGRTERPSPRERDRAHSDGDRHRHERRERDRDRDQPRDTILNTPPNTRDRLVPVPSPAASAAASALHRDTSASSLNPPISISSAAAPRRRGVSDEDLSPTRRRWGRGPYLTSAVDGDHHHRRTSSHADLDRLDGSGRRWGGSGGGDWERVERGPPHRETERELRERDHRMRERERERERDRDRDRDRERERFREEGGERWRRGDDRVPRERERERDRERDRDRERERMPSPAMSGASVTGVGGRKYPDTMSWVRD</sequence>
<dbReference type="HOGENOM" id="CLU_019694_0_0_1"/>
<feature type="region of interest" description="Disordered" evidence="1">
    <location>
        <begin position="245"/>
        <end position="778"/>
    </location>
</feature>
<protein>
    <recommendedName>
        <fullName evidence="2">DUF7514 domain-containing protein</fullName>
    </recommendedName>
</protein>
<gene>
    <name evidence="3" type="ORF">CHGG_01815</name>
</gene>
<dbReference type="VEuPathDB" id="FungiDB:CHGG_01815"/>
<keyword evidence="4" id="KW-1185">Reference proteome</keyword>
<accession>Q2HD89</accession>
<feature type="compositionally biased region" description="Basic and acidic residues" evidence="1">
    <location>
        <begin position="669"/>
        <end position="751"/>
    </location>
</feature>
<dbReference type="PANTHER" id="PTHR39611:SF2">
    <property type="entry name" value="HYDROXYPROLINE-RICH GLYCOPROTEIN DZ-HRGP"/>
    <property type="match status" value="1"/>
</dbReference>
<feature type="region of interest" description="Disordered" evidence="1">
    <location>
        <begin position="185"/>
        <end position="233"/>
    </location>
</feature>
<feature type="domain" description="DUF7514" evidence="2">
    <location>
        <begin position="17"/>
        <end position="179"/>
    </location>
</feature>
<dbReference type="eggNOG" id="ENOG502SPQ3">
    <property type="taxonomic scope" value="Eukaryota"/>
</dbReference>
<reference evidence="4" key="1">
    <citation type="journal article" date="2015" name="Genome Announc.">
        <title>Draft genome sequence of the cellulolytic fungus Chaetomium globosum.</title>
        <authorList>
            <person name="Cuomo C.A."/>
            <person name="Untereiner W.A."/>
            <person name="Ma L.-J."/>
            <person name="Grabherr M."/>
            <person name="Birren B.W."/>
        </authorList>
    </citation>
    <scope>NUCLEOTIDE SEQUENCE [LARGE SCALE GENOMIC DNA]</scope>
    <source>
        <strain evidence="4">ATCC 6205 / CBS 148.51 / DSM 1962 / NBRC 6347 / NRRL 1970</strain>
    </source>
</reference>
<evidence type="ECO:0000313" key="3">
    <source>
        <dbReference type="EMBL" id="EAQ93580.1"/>
    </source>
</evidence>
<dbReference type="GeneID" id="4387626"/>
<evidence type="ECO:0000259" key="2">
    <source>
        <dbReference type="Pfam" id="PF24355"/>
    </source>
</evidence>
<dbReference type="Pfam" id="PF24355">
    <property type="entry name" value="DUF7514"/>
    <property type="match status" value="1"/>
</dbReference>
<dbReference type="OrthoDB" id="5420895at2759"/>
<feature type="compositionally biased region" description="Basic residues" evidence="1">
    <location>
        <begin position="313"/>
        <end position="322"/>
    </location>
</feature>
<evidence type="ECO:0000313" key="4">
    <source>
        <dbReference type="Proteomes" id="UP000001056"/>
    </source>
</evidence>
<dbReference type="OMA" id="EVDRWHK"/>
<dbReference type="PANTHER" id="PTHR39611">
    <property type="entry name" value="HYDROXYPROLINE-RICH GLYCOPROTEIN DZ-HRGP-RELATED"/>
    <property type="match status" value="1"/>
</dbReference>
<evidence type="ECO:0000256" key="1">
    <source>
        <dbReference type="SAM" id="MobiDB-lite"/>
    </source>
</evidence>
<feature type="compositionally biased region" description="Low complexity" evidence="1">
    <location>
        <begin position="381"/>
        <end position="394"/>
    </location>
</feature>
<dbReference type="InParanoid" id="Q2HD89"/>
<feature type="compositionally biased region" description="Low complexity" evidence="1">
    <location>
        <begin position="323"/>
        <end position="338"/>
    </location>
</feature>
<feature type="compositionally biased region" description="Polar residues" evidence="1">
    <location>
        <begin position="594"/>
        <end position="606"/>
    </location>
</feature>
<dbReference type="Proteomes" id="UP000001056">
    <property type="component" value="Unassembled WGS sequence"/>
</dbReference>